<accession>A0AAW3C743</accession>
<feature type="transmembrane region" description="Helical" evidence="5">
    <location>
        <begin position="64"/>
        <end position="89"/>
    </location>
</feature>
<keyword evidence="2 5" id="KW-0812">Transmembrane</keyword>
<keyword evidence="4 5" id="KW-0472">Membrane</keyword>
<evidence type="ECO:0000313" key="8">
    <source>
        <dbReference type="Proteomes" id="UP001501274"/>
    </source>
</evidence>
<dbReference type="InterPro" id="IPR026082">
    <property type="entry name" value="ABCA"/>
</dbReference>
<name>A0AAW3C743_9TRYP</name>
<keyword evidence="8" id="KW-1185">Reference proteome</keyword>
<dbReference type="EMBL" id="JBAMZN010000003">
    <property type="protein sequence ID" value="KAL0530592.1"/>
    <property type="molecule type" value="Genomic_DNA"/>
</dbReference>
<dbReference type="InterPro" id="IPR013525">
    <property type="entry name" value="ABC2_TM"/>
</dbReference>
<dbReference type="Proteomes" id="UP001501274">
    <property type="component" value="Unassembled WGS sequence"/>
</dbReference>
<organism evidence="7 8">
    <name type="scientific">Leishmania naiffi</name>
    <dbReference type="NCBI Taxonomy" id="5678"/>
    <lineage>
        <taxon>Eukaryota</taxon>
        <taxon>Discoba</taxon>
        <taxon>Euglenozoa</taxon>
        <taxon>Kinetoplastea</taxon>
        <taxon>Metakinetoplastina</taxon>
        <taxon>Trypanosomatida</taxon>
        <taxon>Trypanosomatidae</taxon>
        <taxon>Leishmaniinae</taxon>
        <taxon>Leishmania</taxon>
        <taxon>Leishmania naiffi species complex</taxon>
    </lineage>
</organism>
<dbReference type="AlphaFoldDB" id="A0AAW3C743"/>
<comment type="caution">
    <text evidence="7">The sequence shown here is derived from an EMBL/GenBank/DDBJ whole genome shotgun (WGS) entry which is preliminary data.</text>
</comment>
<evidence type="ECO:0000256" key="2">
    <source>
        <dbReference type="ARBA" id="ARBA00022692"/>
    </source>
</evidence>
<evidence type="ECO:0000256" key="3">
    <source>
        <dbReference type="ARBA" id="ARBA00022989"/>
    </source>
</evidence>
<dbReference type="GO" id="GO:0016020">
    <property type="term" value="C:membrane"/>
    <property type="evidence" value="ECO:0007669"/>
    <property type="project" value="UniProtKB-SubCell"/>
</dbReference>
<feature type="transmembrane region" description="Helical" evidence="5">
    <location>
        <begin position="12"/>
        <end position="31"/>
    </location>
</feature>
<dbReference type="Pfam" id="PF12698">
    <property type="entry name" value="ABC2_membrane_3"/>
    <property type="match status" value="1"/>
</dbReference>
<protein>
    <submittedName>
        <fullName evidence="7">ABC-2 family transporter protein</fullName>
    </submittedName>
</protein>
<evidence type="ECO:0000259" key="6">
    <source>
        <dbReference type="Pfam" id="PF12698"/>
    </source>
</evidence>
<dbReference type="GO" id="GO:0140359">
    <property type="term" value="F:ABC-type transporter activity"/>
    <property type="evidence" value="ECO:0007669"/>
    <property type="project" value="InterPro"/>
</dbReference>
<proteinExistence type="predicted"/>
<dbReference type="GO" id="GO:0005319">
    <property type="term" value="F:lipid transporter activity"/>
    <property type="evidence" value="ECO:0007669"/>
    <property type="project" value="TreeGrafter"/>
</dbReference>
<feature type="domain" description="ABC-2 type transporter transmembrane" evidence="6">
    <location>
        <begin position="8"/>
        <end position="142"/>
    </location>
</feature>
<reference evidence="7 8" key="1">
    <citation type="submission" date="2024-02" db="EMBL/GenBank/DDBJ databases">
        <title>FIRST GENOME SEQUENCES OF Leishmania (Viannia) shawi, Leishmania (Viannia) lindenbergi AND Leishmania (Viannia) utingensis.</title>
        <authorList>
            <person name="Resadore F."/>
            <person name="Custodio M.G.F."/>
            <person name="Boite M.C."/>
            <person name="Cupolillo E."/>
            <person name="Ferreira G.E.M."/>
        </authorList>
    </citation>
    <scope>NUCLEOTIDE SEQUENCE [LARGE SCALE GENOMIC DNA]</scope>
    <source>
        <strain evidence="7 8">MDAS/BR/1979/M5533</strain>
    </source>
</reference>
<dbReference type="PANTHER" id="PTHR19229">
    <property type="entry name" value="ATP-BINDING CASSETTE TRANSPORTER SUBFAMILY A ABCA"/>
    <property type="match status" value="1"/>
</dbReference>
<feature type="transmembrane region" description="Helical" evidence="5">
    <location>
        <begin position="148"/>
        <end position="164"/>
    </location>
</feature>
<evidence type="ECO:0000256" key="4">
    <source>
        <dbReference type="ARBA" id="ARBA00023136"/>
    </source>
</evidence>
<evidence type="ECO:0000256" key="5">
    <source>
        <dbReference type="SAM" id="Phobius"/>
    </source>
</evidence>
<gene>
    <name evidence="7" type="ORF">Q4I28_000649</name>
</gene>
<comment type="subcellular location">
    <subcellularLocation>
        <location evidence="1">Membrane</location>
        <topology evidence="1">Multi-pass membrane protein</topology>
    </subcellularLocation>
</comment>
<keyword evidence="3 5" id="KW-1133">Transmembrane helix</keyword>
<feature type="transmembrane region" description="Helical" evidence="5">
    <location>
        <begin position="96"/>
        <end position="117"/>
    </location>
</feature>
<evidence type="ECO:0000256" key="1">
    <source>
        <dbReference type="ARBA" id="ARBA00004141"/>
    </source>
</evidence>
<sequence length="165" mass="18471">MPWVPFKTSQLLVYVNTIISFVIVLAFLYPVSQLTRRLVLEKERRVREATLIMGLPLEHLWCSWFLHSAALMFTISFLMTLLLCTTLLVKNDAFCVFLVVLLFSLTCVPLSGLLAAFFDASRVAALVTPLLYFAKSLLPFAMRSAGPATYLGFSILSPVCFALIL</sequence>
<evidence type="ECO:0000313" key="7">
    <source>
        <dbReference type="EMBL" id="KAL0530592.1"/>
    </source>
</evidence>
<dbReference type="PANTHER" id="PTHR19229:SF262">
    <property type="entry name" value="TRANSPORTER, PUTATIVE-RELATED"/>
    <property type="match status" value="1"/>
</dbReference>